<organism evidence="6 7">
    <name type="scientific">Paraconexibacter algicola</name>
    <dbReference type="NCBI Taxonomy" id="2133960"/>
    <lineage>
        <taxon>Bacteria</taxon>
        <taxon>Bacillati</taxon>
        <taxon>Actinomycetota</taxon>
        <taxon>Thermoleophilia</taxon>
        <taxon>Solirubrobacterales</taxon>
        <taxon>Paraconexibacteraceae</taxon>
        <taxon>Paraconexibacter</taxon>
    </lineage>
</organism>
<dbReference type="PRINTS" id="PR00455">
    <property type="entry name" value="HTHTETR"/>
</dbReference>
<evidence type="ECO:0000313" key="7">
    <source>
        <dbReference type="Proteomes" id="UP000240739"/>
    </source>
</evidence>
<dbReference type="SUPFAM" id="SSF46689">
    <property type="entry name" value="Homeodomain-like"/>
    <property type="match status" value="1"/>
</dbReference>
<dbReference type="GO" id="GO:0045892">
    <property type="term" value="P:negative regulation of DNA-templated transcription"/>
    <property type="evidence" value="ECO:0007669"/>
    <property type="project" value="UniProtKB-ARBA"/>
</dbReference>
<evidence type="ECO:0000256" key="1">
    <source>
        <dbReference type="ARBA" id="ARBA00023015"/>
    </source>
</evidence>
<dbReference type="Gene3D" id="1.10.357.10">
    <property type="entry name" value="Tetracycline Repressor, domain 2"/>
    <property type="match status" value="1"/>
</dbReference>
<sequence length="204" mass="21905">MRRVSTARPPRLPRAEREAQILDVAHALFAARGFGAVTMDEVAAEVGVTKPLLYTYFGNKERLFLACVARGGTKLQAAVTEAFTTAPDPGESLRSGMRAFLEFLDADRAAWQVLYDPTVPVGGEIELEMDRHREQLAALAAAAVQGVLPGHSAAEADAMAHALLGAAEGLGRWWLRNTEALTASEVADLLITTVEPGIARRART</sequence>
<dbReference type="PANTHER" id="PTHR30055">
    <property type="entry name" value="HTH-TYPE TRANSCRIPTIONAL REGULATOR RUTR"/>
    <property type="match status" value="1"/>
</dbReference>
<comment type="caution">
    <text evidence="6">The sequence shown here is derived from an EMBL/GenBank/DDBJ whole genome shotgun (WGS) entry which is preliminary data.</text>
</comment>
<accession>A0A2T4UFY3</accession>
<dbReference type="EMBL" id="PYYB01000001">
    <property type="protein sequence ID" value="PTL58151.1"/>
    <property type="molecule type" value="Genomic_DNA"/>
</dbReference>
<keyword evidence="3" id="KW-0804">Transcription</keyword>
<dbReference type="InterPro" id="IPR001647">
    <property type="entry name" value="HTH_TetR"/>
</dbReference>
<reference evidence="6 7" key="1">
    <citation type="submission" date="2018-03" db="EMBL/GenBank/DDBJ databases">
        <title>Aquarubrobacter algicola gen. nov., sp. nov., a novel actinobacterium isolated from shallow eutrophic lake during the end of cyanobacterial harmful algal blooms.</title>
        <authorList>
            <person name="Chun S.J."/>
        </authorList>
    </citation>
    <scope>NUCLEOTIDE SEQUENCE [LARGE SCALE GENOMIC DNA]</scope>
    <source>
        <strain evidence="6 7">Seoho-28</strain>
    </source>
</reference>
<dbReference type="PROSITE" id="PS01081">
    <property type="entry name" value="HTH_TETR_1"/>
    <property type="match status" value="1"/>
</dbReference>
<name>A0A2T4UFY3_9ACTN</name>
<dbReference type="SUPFAM" id="SSF48498">
    <property type="entry name" value="Tetracyclin repressor-like, C-terminal domain"/>
    <property type="match status" value="1"/>
</dbReference>
<dbReference type="FunFam" id="1.10.10.60:FF:000141">
    <property type="entry name" value="TetR family transcriptional regulator"/>
    <property type="match status" value="1"/>
</dbReference>
<keyword evidence="2 4" id="KW-0238">DNA-binding</keyword>
<dbReference type="InterPro" id="IPR009057">
    <property type="entry name" value="Homeodomain-like_sf"/>
</dbReference>
<dbReference type="InterPro" id="IPR036271">
    <property type="entry name" value="Tet_transcr_reg_TetR-rel_C_sf"/>
</dbReference>
<proteinExistence type="predicted"/>
<dbReference type="PROSITE" id="PS50977">
    <property type="entry name" value="HTH_TETR_2"/>
    <property type="match status" value="1"/>
</dbReference>
<dbReference type="AlphaFoldDB" id="A0A2T4UFY3"/>
<evidence type="ECO:0000313" key="6">
    <source>
        <dbReference type="EMBL" id="PTL58151.1"/>
    </source>
</evidence>
<dbReference type="Proteomes" id="UP000240739">
    <property type="component" value="Unassembled WGS sequence"/>
</dbReference>
<keyword evidence="1" id="KW-0805">Transcription regulation</keyword>
<keyword evidence="7" id="KW-1185">Reference proteome</keyword>
<dbReference type="InterPro" id="IPR054129">
    <property type="entry name" value="DesT_TetR_C"/>
</dbReference>
<feature type="DNA-binding region" description="H-T-H motif" evidence="4">
    <location>
        <begin position="38"/>
        <end position="57"/>
    </location>
</feature>
<dbReference type="InterPro" id="IPR023772">
    <property type="entry name" value="DNA-bd_HTH_TetR-type_CS"/>
</dbReference>
<dbReference type="Pfam" id="PF00440">
    <property type="entry name" value="TetR_N"/>
    <property type="match status" value="1"/>
</dbReference>
<feature type="domain" description="HTH tetR-type" evidence="5">
    <location>
        <begin position="15"/>
        <end position="75"/>
    </location>
</feature>
<gene>
    <name evidence="6" type="ORF">C7Y72_00045</name>
</gene>
<evidence type="ECO:0000256" key="2">
    <source>
        <dbReference type="ARBA" id="ARBA00023125"/>
    </source>
</evidence>
<evidence type="ECO:0000259" key="5">
    <source>
        <dbReference type="PROSITE" id="PS50977"/>
    </source>
</evidence>
<dbReference type="GO" id="GO:0003700">
    <property type="term" value="F:DNA-binding transcription factor activity"/>
    <property type="evidence" value="ECO:0007669"/>
    <property type="project" value="TreeGrafter"/>
</dbReference>
<evidence type="ECO:0000256" key="4">
    <source>
        <dbReference type="PROSITE-ProRule" id="PRU00335"/>
    </source>
</evidence>
<protein>
    <recommendedName>
        <fullName evidence="5">HTH tetR-type domain-containing protein</fullName>
    </recommendedName>
</protein>
<evidence type="ECO:0000256" key="3">
    <source>
        <dbReference type="ARBA" id="ARBA00023163"/>
    </source>
</evidence>
<dbReference type="Pfam" id="PF21943">
    <property type="entry name" value="TetR_C_46"/>
    <property type="match status" value="1"/>
</dbReference>
<dbReference type="InterPro" id="IPR050109">
    <property type="entry name" value="HTH-type_TetR-like_transc_reg"/>
</dbReference>
<dbReference type="PANTHER" id="PTHR30055:SF158">
    <property type="entry name" value="POSSIBLE TRANSCRIPTIONAL REGULATORY PROTEIN (PROBABLY TETR-FAMILY)"/>
    <property type="match status" value="1"/>
</dbReference>
<dbReference type="GO" id="GO:0000976">
    <property type="term" value="F:transcription cis-regulatory region binding"/>
    <property type="evidence" value="ECO:0007669"/>
    <property type="project" value="TreeGrafter"/>
</dbReference>